<gene>
    <name evidence="10" type="ordered locus">BN4_11820</name>
</gene>
<dbReference type="KEGG" id="dpi:BN4_11820"/>
<dbReference type="SMART" id="SM01358">
    <property type="entry name" value="HBM"/>
    <property type="match status" value="1"/>
</dbReference>
<evidence type="ECO:0000256" key="5">
    <source>
        <dbReference type="SAM" id="Coils"/>
    </source>
</evidence>
<comment type="similarity">
    <text evidence="3">Belongs to the methyl-accepting chemotaxis (MCP) protein family.</text>
</comment>
<feature type="domain" description="Methyl-accepting transducer" evidence="7">
    <location>
        <begin position="365"/>
        <end position="587"/>
    </location>
</feature>
<evidence type="ECO:0000313" key="10">
    <source>
        <dbReference type="EMBL" id="CCH49055.1"/>
    </source>
</evidence>
<dbReference type="FunFam" id="1.10.287.950:FF:000001">
    <property type="entry name" value="Methyl-accepting chemotaxis sensory transducer"/>
    <property type="match status" value="1"/>
</dbReference>
<feature type="domain" description="HAMP" evidence="8">
    <location>
        <begin position="315"/>
        <end position="367"/>
    </location>
</feature>
<keyword evidence="2" id="KW-0145">Chemotaxis</keyword>
<proteinExistence type="inferred from homology"/>
<evidence type="ECO:0000259" key="7">
    <source>
        <dbReference type="PROSITE" id="PS50111"/>
    </source>
</evidence>
<dbReference type="EMBL" id="FO203427">
    <property type="protein sequence ID" value="CCH49055.1"/>
    <property type="molecule type" value="Genomic_DNA"/>
</dbReference>
<dbReference type="InterPro" id="IPR003660">
    <property type="entry name" value="HAMP_dom"/>
</dbReference>
<evidence type="ECO:0000256" key="6">
    <source>
        <dbReference type="SAM" id="Phobius"/>
    </source>
</evidence>
<dbReference type="OrthoDB" id="369026at2"/>
<dbReference type="CDD" id="cd06225">
    <property type="entry name" value="HAMP"/>
    <property type="match status" value="1"/>
</dbReference>
<evidence type="ECO:0000259" key="9">
    <source>
        <dbReference type="PROSITE" id="PS51753"/>
    </source>
</evidence>
<dbReference type="Proteomes" id="UP000011724">
    <property type="component" value="Chromosome"/>
</dbReference>
<dbReference type="eggNOG" id="COG0840">
    <property type="taxonomic scope" value="Bacteria"/>
</dbReference>
<dbReference type="Pfam" id="PF00672">
    <property type="entry name" value="HAMP"/>
    <property type="match status" value="1"/>
</dbReference>
<reference evidence="10 11" key="1">
    <citation type="journal article" date="2013" name="PLoS ONE">
        <title>The first genomic and proteomic characterization of a deep-sea sulfate reducer: insights into the piezophilic lifestyle of Desulfovibrio piezophilus.</title>
        <authorList>
            <person name="Pradel N."/>
            <person name="Ji B."/>
            <person name="Gimenez G."/>
            <person name="Talla E."/>
            <person name="Lenoble P."/>
            <person name="Garel M."/>
            <person name="Tamburini C."/>
            <person name="Fourquet P."/>
            <person name="Lebrun R."/>
            <person name="Bertin P."/>
            <person name="Denis Y."/>
            <person name="Pophillat M."/>
            <person name="Barbe V."/>
            <person name="Ollivier B."/>
            <person name="Dolla A."/>
        </authorList>
    </citation>
    <scope>NUCLEOTIDE SEQUENCE [LARGE SCALE GENOMIC DNA]</scope>
    <source>
        <strain evidence="11">DSM 10523 / SB164P1</strain>
    </source>
</reference>
<evidence type="ECO:0000256" key="1">
    <source>
        <dbReference type="ARBA" id="ARBA00004370"/>
    </source>
</evidence>
<evidence type="ECO:0000313" key="11">
    <source>
        <dbReference type="Proteomes" id="UP000011724"/>
    </source>
</evidence>
<dbReference type="GO" id="GO:0007165">
    <property type="term" value="P:signal transduction"/>
    <property type="evidence" value="ECO:0007669"/>
    <property type="project" value="UniProtKB-KW"/>
</dbReference>
<dbReference type="PROSITE" id="PS50885">
    <property type="entry name" value="HAMP"/>
    <property type="match status" value="1"/>
</dbReference>
<dbReference type="AlphaFoldDB" id="M1WM63"/>
<keyword evidence="6" id="KW-1133">Transmembrane helix</keyword>
<dbReference type="RefSeq" id="WP_015415099.1">
    <property type="nucleotide sequence ID" value="NC_020409.1"/>
</dbReference>
<keyword evidence="6" id="KW-0812">Transmembrane</keyword>
<dbReference type="GO" id="GO:0006935">
    <property type="term" value="P:chemotaxis"/>
    <property type="evidence" value="ECO:0007669"/>
    <property type="project" value="UniProtKB-KW"/>
</dbReference>
<dbReference type="PANTHER" id="PTHR43531">
    <property type="entry name" value="PROTEIN ICFG"/>
    <property type="match status" value="1"/>
</dbReference>
<evidence type="ECO:0000256" key="2">
    <source>
        <dbReference type="ARBA" id="ARBA00022500"/>
    </source>
</evidence>
<dbReference type="SMART" id="SM00304">
    <property type="entry name" value="HAMP"/>
    <property type="match status" value="1"/>
</dbReference>
<dbReference type="SMART" id="SM00283">
    <property type="entry name" value="MA"/>
    <property type="match status" value="1"/>
</dbReference>
<name>M1WM63_PSEP2</name>
<dbReference type="Gene3D" id="1.10.287.950">
    <property type="entry name" value="Methyl-accepting chemotaxis protein"/>
    <property type="match status" value="1"/>
</dbReference>
<reference evidence="11" key="2">
    <citation type="journal article" date="2013" name="Stand. Genomic Sci.">
        <title>Complete genome sequence of Desulfocapsa sulfexigens, a marine deltaproteobacterium specialized in disproportionating inorganic sulfur compounds.</title>
        <authorList>
            <person name="Finster K.W."/>
            <person name="Kjeldsen K.U."/>
            <person name="Kube M."/>
            <person name="Reinhardt R."/>
            <person name="Mussmann M."/>
            <person name="Amann R."/>
            <person name="Schreiber L."/>
        </authorList>
    </citation>
    <scope>NUCLEOTIDE SEQUENCE [LARGE SCALE GENOMIC DNA]</scope>
    <source>
        <strain evidence="11">DSM 10523 / SB164P1</strain>
    </source>
</reference>
<dbReference type="PROSITE" id="PS51753">
    <property type="entry name" value="HBM"/>
    <property type="match status" value="1"/>
</dbReference>
<dbReference type="Gene3D" id="1.20.1440.210">
    <property type="match status" value="1"/>
</dbReference>
<sequence>MKLSTKLSLGFATLLALLLILATVAYFSVETSSNGFATYRNLARNTNLSGRLQADMLMVRMKVKNFIIRGSQKDLEEYKTFFGSMISLMGAAQQEITTPARARLVAAAAEHVMNYGEAFKKVHGFRTQRDHLVHDVLNAKGPRMEQDLTEILISAKADNDTEAAFTCGLAMRNLLLARLYVIKFLDDNSQTSIDRVHKEMDELRRDLQELDTSLQNPERRRLLEEVRVLFSEYFTAFDRLTAVIFERNDIITNTLDRLGPTIANDIEKVKQSLMSDQDTLGPKLHQANQQTLIIVLLISLFALVVGIGTAAFIIRSITRPLRAGVELAKAVASGDLTVEIDTSRNDEIGALTRALDEMIGQLKTVVTDVRSGSSSVAGGSAELSGTAQSLAESATEQASAIEEISASIEEMSSNISQNTENAVSTEKIASSAAQEAGQSGKAVAEAVLAMKDIAGKIGIIEEIARQTNLLALNAAIEAARAGENGKGFAVVAAEVRKLAERSGQAAGEISGLSNATVTAAEQAGVMLEHLVPNILKTAELVQEISTASSEQNIGAKQINKAINQLDTVIQHNACAAEEMASTSEELSAQSHHLEKAISFFRSTAAPHTMLQPPRQGQENDSARY</sequence>
<evidence type="ECO:0000256" key="3">
    <source>
        <dbReference type="ARBA" id="ARBA00029447"/>
    </source>
</evidence>
<dbReference type="CDD" id="cd11386">
    <property type="entry name" value="MCP_signal"/>
    <property type="match status" value="1"/>
</dbReference>
<keyword evidence="5" id="KW-0175">Coiled coil</keyword>
<dbReference type="STRING" id="1322246.BN4_11820"/>
<dbReference type="InterPro" id="IPR032255">
    <property type="entry name" value="HBM"/>
</dbReference>
<dbReference type="HOGENOM" id="CLU_000445_107_16_7"/>
<dbReference type="InterPro" id="IPR004089">
    <property type="entry name" value="MCPsignal_dom"/>
</dbReference>
<dbReference type="PATRIC" id="fig|879567.3.peg.1915"/>
<keyword evidence="6" id="KW-0472">Membrane</keyword>
<protein>
    <submittedName>
        <fullName evidence="10">Methyl-accepting chemotaxis sensory transducer</fullName>
    </submittedName>
</protein>
<evidence type="ECO:0000259" key="8">
    <source>
        <dbReference type="PROSITE" id="PS50885"/>
    </source>
</evidence>
<dbReference type="Pfam" id="PF00015">
    <property type="entry name" value="MCPsignal"/>
    <property type="match status" value="1"/>
</dbReference>
<organism evidence="10 11">
    <name type="scientific">Pseudodesulfovibrio piezophilus (strain DSM 21447 / JCM 15486 / C1TLV30)</name>
    <name type="common">Desulfovibrio piezophilus</name>
    <dbReference type="NCBI Taxonomy" id="1322246"/>
    <lineage>
        <taxon>Bacteria</taxon>
        <taxon>Pseudomonadati</taxon>
        <taxon>Thermodesulfobacteriota</taxon>
        <taxon>Desulfovibrionia</taxon>
        <taxon>Desulfovibrionales</taxon>
        <taxon>Desulfovibrionaceae</taxon>
    </lineage>
</organism>
<feature type="transmembrane region" description="Helical" evidence="6">
    <location>
        <begin position="292"/>
        <end position="314"/>
    </location>
</feature>
<comment type="subcellular location">
    <subcellularLocation>
        <location evidence="1">Membrane</location>
    </subcellularLocation>
</comment>
<accession>M1WM63</accession>
<dbReference type="GO" id="GO:0004888">
    <property type="term" value="F:transmembrane signaling receptor activity"/>
    <property type="evidence" value="ECO:0007669"/>
    <property type="project" value="TreeGrafter"/>
</dbReference>
<dbReference type="PANTHER" id="PTHR43531:SF11">
    <property type="entry name" value="METHYL-ACCEPTING CHEMOTAXIS PROTEIN 3"/>
    <property type="match status" value="1"/>
</dbReference>
<evidence type="ECO:0000256" key="4">
    <source>
        <dbReference type="PROSITE-ProRule" id="PRU00284"/>
    </source>
</evidence>
<dbReference type="PROSITE" id="PS50111">
    <property type="entry name" value="CHEMOTAXIS_TRANSDUC_2"/>
    <property type="match status" value="1"/>
</dbReference>
<dbReference type="GO" id="GO:0005886">
    <property type="term" value="C:plasma membrane"/>
    <property type="evidence" value="ECO:0007669"/>
    <property type="project" value="TreeGrafter"/>
</dbReference>
<keyword evidence="4" id="KW-0807">Transducer</keyword>
<feature type="coiled-coil region" evidence="5">
    <location>
        <begin position="193"/>
        <end position="220"/>
    </location>
</feature>
<dbReference type="BioCyc" id="DPIE1322246:BN4_RS09125-MONOMER"/>
<dbReference type="InterPro" id="IPR051310">
    <property type="entry name" value="MCP_chemotaxis"/>
</dbReference>
<dbReference type="SUPFAM" id="SSF58104">
    <property type="entry name" value="Methyl-accepting chemotaxis protein (MCP) signaling domain"/>
    <property type="match status" value="1"/>
</dbReference>
<keyword evidence="11" id="KW-1185">Reference proteome</keyword>
<feature type="domain" description="HBM" evidence="9">
    <location>
        <begin position="41"/>
        <end position="281"/>
    </location>
</feature>